<reference evidence="3 4" key="1">
    <citation type="submission" date="2020-08" db="EMBL/GenBank/DDBJ databases">
        <title>Plant Genome Project.</title>
        <authorList>
            <person name="Zhang R.-G."/>
        </authorList>
    </citation>
    <scope>NUCLEOTIDE SEQUENCE [LARGE SCALE GENOMIC DNA]</scope>
    <source>
        <tissue evidence="3">Rhizome</tissue>
    </source>
</reference>
<proteinExistence type="predicted"/>
<evidence type="ECO:0000259" key="2">
    <source>
        <dbReference type="Pfam" id="PF24818"/>
    </source>
</evidence>
<dbReference type="Pfam" id="PF24818">
    <property type="entry name" value="PH_TRF2_HOY1"/>
    <property type="match status" value="2"/>
</dbReference>
<evidence type="ECO:0000313" key="4">
    <source>
        <dbReference type="Proteomes" id="UP000734854"/>
    </source>
</evidence>
<dbReference type="InterPro" id="IPR057939">
    <property type="entry name" value="TRF2_HOY1_PH"/>
</dbReference>
<accession>A0A8J5KXD1</accession>
<dbReference type="PANTHER" id="PTHR33494:SF1">
    <property type="entry name" value="C2H2-TYPE DOMAIN-CONTAINING PROTEIN-RELATED"/>
    <property type="match status" value="1"/>
</dbReference>
<gene>
    <name evidence="3" type="ORF">ZIOFF_039668</name>
</gene>
<comment type="caution">
    <text evidence="3">The sequence shown here is derived from an EMBL/GenBank/DDBJ whole genome shotgun (WGS) entry which is preliminary data.</text>
</comment>
<dbReference type="PANTHER" id="PTHR33494">
    <property type="entry name" value="OS02G0793800 PROTEIN"/>
    <property type="match status" value="1"/>
</dbReference>
<feature type="domain" description="TRF2/HOY1 PH-like" evidence="2">
    <location>
        <begin position="566"/>
        <end position="681"/>
    </location>
</feature>
<feature type="region of interest" description="Disordered" evidence="1">
    <location>
        <begin position="1"/>
        <end position="46"/>
    </location>
</feature>
<evidence type="ECO:0000256" key="1">
    <source>
        <dbReference type="SAM" id="MobiDB-lite"/>
    </source>
</evidence>
<feature type="compositionally biased region" description="Acidic residues" evidence="1">
    <location>
        <begin position="36"/>
        <end position="46"/>
    </location>
</feature>
<sequence length="689" mass="75902">MGCWFRESREGERVGGLEGRLPPGSVDDPTTRGDDGGDDGSDDDSDEEVIYGWLRLVAGCSISVGGSHERTSAAESSESVFITMESKKEHKSYGEASKLGVLGFLLWISSGGMVWSSDPGKCLDDSTPQSAPPPPAVKLEVDEPLDEKRIRLHKRARDASTSYEQYNNVLREPGLLGLLPRKSPSLADMIQMMLFQAKTGKTLCFTSSKGSEVGEQSDFLASSSSLSKIKASNLLPSLLRIGTWECVSRYEGGHGTLDTVLERPPLFFQAIDPQLRKHTLWQATRDFTNGQAYIHKRHLLQCPQTLSSKNLEELIDCDPHLKILKAREGERVGGLEGRLPPGSVDDPTTKGDDGGDDGGDDDNGEEVIYRRLRLVAACDISAGGSHERTGAAESSESVFITVDSKKEIPPPLFLRNISTRSKHKSYGEAVKLGVLVFLLWIYSGGMVWSLDSSKHRADSTPHSAPLPPAVKLEVEEPLDEKCVRLHKRARDASTSCEQYNNVLREPGSLGLRPRKSSSLVDMIQMMLSQAKIDKTLCFTSSKGSEVGEQSDFSASSSSLSKIKASNLLASLLRIGTWECVSRYEGDLVAKCCLAKHKLVWEVLKGGLKSKIEFYRSDITTIKAVFFEGGHGTLDTVLERPPIFFQATDPQPRKHTLWQATRDCTNCQAYIHKRHLLQCPQTLSRKNFEK</sequence>
<keyword evidence="4" id="KW-1185">Reference proteome</keyword>
<name>A0A8J5KXD1_ZINOF</name>
<dbReference type="EMBL" id="JACMSC010000011">
    <property type="protein sequence ID" value="KAG6499869.1"/>
    <property type="molecule type" value="Genomic_DNA"/>
</dbReference>
<feature type="compositionally biased region" description="Basic and acidic residues" evidence="1">
    <location>
        <begin position="1"/>
        <end position="15"/>
    </location>
</feature>
<feature type="region of interest" description="Disordered" evidence="1">
    <location>
        <begin position="332"/>
        <end position="363"/>
    </location>
</feature>
<evidence type="ECO:0000313" key="3">
    <source>
        <dbReference type="EMBL" id="KAG6499869.1"/>
    </source>
</evidence>
<protein>
    <recommendedName>
        <fullName evidence="2">TRF2/HOY1 PH-like domain-containing protein</fullName>
    </recommendedName>
</protein>
<dbReference type="AlphaFoldDB" id="A0A8J5KXD1"/>
<dbReference type="Proteomes" id="UP000734854">
    <property type="component" value="Unassembled WGS sequence"/>
</dbReference>
<feature type="compositionally biased region" description="Acidic residues" evidence="1">
    <location>
        <begin position="354"/>
        <end position="363"/>
    </location>
</feature>
<feature type="domain" description="TRF2/HOY1 PH-like" evidence="2">
    <location>
        <begin position="252"/>
        <end position="305"/>
    </location>
</feature>
<organism evidence="3 4">
    <name type="scientific">Zingiber officinale</name>
    <name type="common">Ginger</name>
    <name type="synonym">Amomum zingiber</name>
    <dbReference type="NCBI Taxonomy" id="94328"/>
    <lineage>
        <taxon>Eukaryota</taxon>
        <taxon>Viridiplantae</taxon>
        <taxon>Streptophyta</taxon>
        <taxon>Embryophyta</taxon>
        <taxon>Tracheophyta</taxon>
        <taxon>Spermatophyta</taxon>
        <taxon>Magnoliopsida</taxon>
        <taxon>Liliopsida</taxon>
        <taxon>Zingiberales</taxon>
        <taxon>Zingiberaceae</taxon>
        <taxon>Zingiber</taxon>
    </lineage>
</organism>